<evidence type="ECO:0000313" key="1">
    <source>
        <dbReference type="EMBL" id="GFD48013.1"/>
    </source>
</evidence>
<protein>
    <submittedName>
        <fullName evidence="1">Uncharacterized protein</fullName>
    </submittedName>
</protein>
<sequence length="131" mass="12660">RERAAAAAATAHHGFAGVAEVAVLVVVDEDFPVLGIRRALEGHREVDGLARAGGHGGAQGRAIVVAAIGAAGAGDGAQLHVVDVLVGLAGALAGAISRGGRRRSRGAAVGVGGANTYGVPRVGHGLGLGRG</sequence>
<feature type="non-terminal residue" evidence="1">
    <location>
        <position position="131"/>
    </location>
</feature>
<proteinExistence type="predicted"/>
<name>A0A699WLK7_TANCI</name>
<reference evidence="1" key="1">
    <citation type="journal article" date="2019" name="Sci. Rep.">
        <title>Draft genome of Tanacetum cinerariifolium, the natural source of mosquito coil.</title>
        <authorList>
            <person name="Yamashiro T."/>
            <person name="Shiraishi A."/>
            <person name="Satake H."/>
            <person name="Nakayama K."/>
        </authorList>
    </citation>
    <scope>NUCLEOTIDE SEQUENCE</scope>
</reference>
<feature type="non-terminal residue" evidence="1">
    <location>
        <position position="1"/>
    </location>
</feature>
<comment type="caution">
    <text evidence="1">The sequence shown here is derived from an EMBL/GenBank/DDBJ whole genome shotgun (WGS) entry which is preliminary data.</text>
</comment>
<gene>
    <name evidence="1" type="ORF">Tci_919982</name>
</gene>
<dbReference type="AlphaFoldDB" id="A0A699WLK7"/>
<organism evidence="1">
    <name type="scientific">Tanacetum cinerariifolium</name>
    <name type="common">Dalmatian daisy</name>
    <name type="synonym">Chrysanthemum cinerariifolium</name>
    <dbReference type="NCBI Taxonomy" id="118510"/>
    <lineage>
        <taxon>Eukaryota</taxon>
        <taxon>Viridiplantae</taxon>
        <taxon>Streptophyta</taxon>
        <taxon>Embryophyta</taxon>
        <taxon>Tracheophyta</taxon>
        <taxon>Spermatophyta</taxon>
        <taxon>Magnoliopsida</taxon>
        <taxon>eudicotyledons</taxon>
        <taxon>Gunneridae</taxon>
        <taxon>Pentapetalae</taxon>
        <taxon>asterids</taxon>
        <taxon>campanulids</taxon>
        <taxon>Asterales</taxon>
        <taxon>Asteraceae</taxon>
        <taxon>Asteroideae</taxon>
        <taxon>Anthemideae</taxon>
        <taxon>Anthemidinae</taxon>
        <taxon>Tanacetum</taxon>
    </lineage>
</organism>
<dbReference type="EMBL" id="BKCJ011713112">
    <property type="protein sequence ID" value="GFD48013.1"/>
    <property type="molecule type" value="Genomic_DNA"/>
</dbReference>
<accession>A0A699WLK7</accession>